<dbReference type="PANTHER" id="PTHR30485">
    <property type="entry name" value="NI/FE-HYDROGENASE 1 B-TYPE CYTOCHROME SUBUNIT"/>
    <property type="match status" value="1"/>
</dbReference>
<evidence type="ECO:0000256" key="4">
    <source>
        <dbReference type="ARBA" id="ARBA00022989"/>
    </source>
</evidence>
<dbReference type="Pfam" id="PF01292">
    <property type="entry name" value="Ni_hydr_CYTB"/>
    <property type="match status" value="1"/>
</dbReference>
<dbReference type="EMBL" id="MCWU01000029">
    <property type="protein sequence ID" value="PMJ64855.1"/>
    <property type="molecule type" value="Genomic_DNA"/>
</dbReference>
<sequence>MKIWDLSTRLYHWAQAALFIGLMVSGISGNGPHVQLGLALMTLVVWRLVWGWVGSETSRFRQFLRSPKSVVRYLLGKEKEKPGHNPAGGWMVVTLLSALIIQCVSGLALAGLLDHLPYANIWLNDSVFSLLENIHLTMVKVLPTLVAVHVFAVLFYKLRSKPLTWAMVTGFQTRIQFSGSVAFASQWRALFVLALAAMFTVILVALA</sequence>
<dbReference type="Gene3D" id="1.20.950.20">
    <property type="entry name" value="Transmembrane di-heme cytochromes, Chain C"/>
    <property type="match status" value="1"/>
</dbReference>
<dbReference type="PANTHER" id="PTHR30485:SF2">
    <property type="entry name" value="BLL0597 PROTEIN"/>
    <property type="match status" value="1"/>
</dbReference>
<evidence type="ECO:0000256" key="5">
    <source>
        <dbReference type="ARBA" id="ARBA00023136"/>
    </source>
</evidence>
<dbReference type="InterPro" id="IPR016174">
    <property type="entry name" value="Di-haem_cyt_TM"/>
</dbReference>
<evidence type="ECO:0000259" key="7">
    <source>
        <dbReference type="Pfam" id="PF01292"/>
    </source>
</evidence>
<feature type="transmembrane region" description="Helical" evidence="6">
    <location>
        <begin position="12"/>
        <end position="28"/>
    </location>
</feature>
<evidence type="ECO:0000313" key="9">
    <source>
        <dbReference type="Proteomes" id="UP000235330"/>
    </source>
</evidence>
<dbReference type="GO" id="GO:0020037">
    <property type="term" value="F:heme binding"/>
    <property type="evidence" value="ECO:0007669"/>
    <property type="project" value="TreeGrafter"/>
</dbReference>
<comment type="caution">
    <text evidence="8">The sequence shown here is derived from an EMBL/GenBank/DDBJ whole genome shotgun (WGS) entry which is preliminary data.</text>
</comment>
<keyword evidence="3 6" id="KW-0812">Transmembrane</keyword>
<dbReference type="GO" id="GO:0005886">
    <property type="term" value="C:plasma membrane"/>
    <property type="evidence" value="ECO:0007669"/>
    <property type="project" value="UniProtKB-SubCell"/>
</dbReference>
<dbReference type="Proteomes" id="UP000235330">
    <property type="component" value="Unassembled WGS sequence"/>
</dbReference>
<feature type="domain" description="Cytochrome b561 bacterial/Ni-hydrogenase" evidence="7">
    <location>
        <begin position="4"/>
        <end position="170"/>
    </location>
</feature>
<feature type="transmembrane region" description="Helical" evidence="6">
    <location>
        <begin position="34"/>
        <end position="53"/>
    </location>
</feature>
<reference evidence="9" key="1">
    <citation type="submission" date="2016-07" db="EMBL/GenBank/DDBJ databases">
        <title>Nontailed viruses are major unrecognized killers of bacteria in the ocean.</title>
        <authorList>
            <person name="Kauffman K."/>
            <person name="Hussain F."/>
            <person name="Yang J."/>
            <person name="Arevalo P."/>
            <person name="Brown J."/>
            <person name="Cutler M."/>
            <person name="Kelly L."/>
            <person name="Polz M.F."/>
        </authorList>
    </citation>
    <scope>NUCLEOTIDE SEQUENCE [LARGE SCALE GENOMIC DNA]</scope>
    <source>
        <strain evidence="9">10N.261.55.E11</strain>
    </source>
</reference>
<evidence type="ECO:0000313" key="8">
    <source>
        <dbReference type="EMBL" id="PMJ64855.1"/>
    </source>
</evidence>
<dbReference type="InterPro" id="IPR011577">
    <property type="entry name" value="Cyt_b561_bac/Ni-Hgenase"/>
</dbReference>
<evidence type="ECO:0000256" key="6">
    <source>
        <dbReference type="SAM" id="Phobius"/>
    </source>
</evidence>
<evidence type="ECO:0000256" key="3">
    <source>
        <dbReference type="ARBA" id="ARBA00022692"/>
    </source>
</evidence>
<feature type="transmembrane region" description="Helical" evidence="6">
    <location>
        <begin position="133"/>
        <end position="156"/>
    </location>
</feature>
<dbReference type="AlphaFoldDB" id="A0A2N7FAE1"/>
<name>A0A2N7FAE1_VIBSP</name>
<accession>A0A2N7FAE1</accession>
<proteinExistence type="predicted"/>
<evidence type="ECO:0000256" key="1">
    <source>
        <dbReference type="ARBA" id="ARBA00004651"/>
    </source>
</evidence>
<dbReference type="SUPFAM" id="SSF81342">
    <property type="entry name" value="Transmembrane di-heme cytochromes"/>
    <property type="match status" value="1"/>
</dbReference>
<protein>
    <submittedName>
        <fullName evidence="8">Hydrogenase</fullName>
    </submittedName>
</protein>
<dbReference type="RefSeq" id="WP_102474267.1">
    <property type="nucleotide sequence ID" value="NZ_CAWNSL010000013.1"/>
</dbReference>
<organism evidence="8 9">
    <name type="scientific">Vibrio splendidus</name>
    <dbReference type="NCBI Taxonomy" id="29497"/>
    <lineage>
        <taxon>Bacteria</taxon>
        <taxon>Pseudomonadati</taxon>
        <taxon>Pseudomonadota</taxon>
        <taxon>Gammaproteobacteria</taxon>
        <taxon>Vibrionales</taxon>
        <taxon>Vibrionaceae</taxon>
        <taxon>Vibrio</taxon>
    </lineage>
</organism>
<dbReference type="InterPro" id="IPR051542">
    <property type="entry name" value="Hydrogenase_cytochrome"/>
</dbReference>
<dbReference type="GO" id="GO:0022904">
    <property type="term" value="P:respiratory electron transport chain"/>
    <property type="evidence" value="ECO:0007669"/>
    <property type="project" value="InterPro"/>
</dbReference>
<feature type="transmembrane region" description="Helical" evidence="6">
    <location>
        <begin position="189"/>
        <end position="206"/>
    </location>
</feature>
<comment type="subcellular location">
    <subcellularLocation>
        <location evidence="1">Cell membrane</location>
        <topology evidence="1">Multi-pass membrane protein</topology>
    </subcellularLocation>
</comment>
<feature type="transmembrane region" description="Helical" evidence="6">
    <location>
        <begin position="87"/>
        <end position="113"/>
    </location>
</feature>
<keyword evidence="2" id="KW-1003">Cell membrane</keyword>
<keyword evidence="4 6" id="KW-1133">Transmembrane helix</keyword>
<gene>
    <name evidence="8" type="ORF">BCU17_20805</name>
</gene>
<evidence type="ECO:0000256" key="2">
    <source>
        <dbReference type="ARBA" id="ARBA00022475"/>
    </source>
</evidence>
<keyword evidence="5 6" id="KW-0472">Membrane</keyword>
<dbReference type="GO" id="GO:0009055">
    <property type="term" value="F:electron transfer activity"/>
    <property type="evidence" value="ECO:0007669"/>
    <property type="project" value="InterPro"/>
</dbReference>